<name>A0ABD0KUS9_9CAEN</name>
<keyword evidence="2" id="KW-1185">Reference proteome</keyword>
<accession>A0ABD0KUS9</accession>
<proteinExistence type="predicted"/>
<comment type="caution">
    <text evidence="1">The sequence shown here is derived from an EMBL/GenBank/DDBJ whole genome shotgun (WGS) entry which is preliminary data.</text>
</comment>
<protein>
    <submittedName>
        <fullName evidence="1">Uncharacterized protein</fullName>
    </submittedName>
</protein>
<organism evidence="1 2">
    <name type="scientific">Batillaria attramentaria</name>
    <dbReference type="NCBI Taxonomy" id="370345"/>
    <lineage>
        <taxon>Eukaryota</taxon>
        <taxon>Metazoa</taxon>
        <taxon>Spiralia</taxon>
        <taxon>Lophotrochozoa</taxon>
        <taxon>Mollusca</taxon>
        <taxon>Gastropoda</taxon>
        <taxon>Caenogastropoda</taxon>
        <taxon>Sorbeoconcha</taxon>
        <taxon>Cerithioidea</taxon>
        <taxon>Batillariidae</taxon>
        <taxon>Batillaria</taxon>
    </lineage>
</organism>
<gene>
    <name evidence="1" type="ORF">BaRGS_00017717</name>
</gene>
<evidence type="ECO:0000313" key="1">
    <source>
        <dbReference type="EMBL" id="KAK7491021.1"/>
    </source>
</evidence>
<dbReference type="Proteomes" id="UP001519460">
    <property type="component" value="Unassembled WGS sequence"/>
</dbReference>
<dbReference type="EMBL" id="JACVVK020000120">
    <property type="protein sequence ID" value="KAK7491021.1"/>
    <property type="molecule type" value="Genomic_DNA"/>
</dbReference>
<evidence type="ECO:0000313" key="2">
    <source>
        <dbReference type="Proteomes" id="UP001519460"/>
    </source>
</evidence>
<reference evidence="1 2" key="1">
    <citation type="journal article" date="2023" name="Sci. Data">
        <title>Genome assembly of the Korean intertidal mud-creeper Batillaria attramentaria.</title>
        <authorList>
            <person name="Patra A.K."/>
            <person name="Ho P.T."/>
            <person name="Jun S."/>
            <person name="Lee S.J."/>
            <person name="Kim Y."/>
            <person name="Won Y.J."/>
        </authorList>
    </citation>
    <scope>NUCLEOTIDE SEQUENCE [LARGE SCALE GENOMIC DNA]</scope>
    <source>
        <strain evidence="1">Wonlab-2016</strain>
    </source>
</reference>
<dbReference type="AlphaFoldDB" id="A0ABD0KUS9"/>
<sequence>MVQNSTPLNVLRAQVHLSNLARGATNPRSDHSSFTARGMPGVACPCIFCTLAHVHHPRDQISSAHLFLKIACVSEVTHNIVELVCSRLLCQAHLPSPYCSSSKPLSPPLLTLVSQSERNNGLDCGGGFQNCVEAKALTATFHVLKCSVFVCEVKPPDSISGHKAIWTAPLCENGANMLPS</sequence>